<feature type="transmembrane region" description="Helical" evidence="9">
    <location>
        <begin position="202"/>
        <end position="224"/>
    </location>
</feature>
<keyword evidence="7" id="KW-0675">Receptor</keyword>
<dbReference type="SUPFAM" id="SSF81321">
    <property type="entry name" value="Family A G protein-coupled receptor-like"/>
    <property type="match status" value="1"/>
</dbReference>
<dbReference type="PANTHER" id="PTHR24247:SF278">
    <property type="entry name" value="HISTAMINE H2 RECEPTOR"/>
    <property type="match status" value="1"/>
</dbReference>
<dbReference type="Pfam" id="PF00001">
    <property type="entry name" value="7tm_1"/>
    <property type="match status" value="1"/>
</dbReference>
<dbReference type="PROSITE" id="PS50262">
    <property type="entry name" value="G_PROTEIN_RECEP_F1_2"/>
    <property type="match status" value="1"/>
</dbReference>
<keyword evidence="4 9" id="KW-1133">Transmembrane helix</keyword>
<gene>
    <name evidence="11" type="ORF">SSLN_LOCUS690</name>
</gene>
<keyword evidence="8" id="KW-0807">Transducer</keyword>
<evidence type="ECO:0000256" key="4">
    <source>
        <dbReference type="ARBA" id="ARBA00022989"/>
    </source>
</evidence>
<keyword evidence="6 9" id="KW-0472">Membrane</keyword>
<evidence type="ECO:0000256" key="7">
    <source>
        <dbReference type="ARBA" id="ARBA00023170"/>
    </source>
</evidence>
<feature type="transmembrane region" description="Helical" evidence="9">
    <location>
        <begin position="434"/>
        <end position="456"/>
    </location>
</feature>
<organism evidence="13">
    <name type="scientific">Schistocephalus solidus</name>
    <name type="common">Tapeworm</name>
    <dbReference type="NCBI Taxonomy" id="70667"/>
    <lineage>
        <taxon>Eukaryota</taxon>
        <taxon>Metazoa</taxon>
        <taxon>Spiralia</taxon>
        <taxon>Lophotrochozoa</taxon>
        <taxon>Platyhelminthes</taxon>
        <taxon>Cestoda</taxon>
        <taxon>Eucestoda</taxon>
        <taxon>Diphyllobothriidea</taxon>
        <taxon>Diphyllobothriidae</taxon>
        <taxon>Schistocephalus</taxon>
    </lineage>
</organism>
<dbReference type="EMBL" id="UYSU01000623">
    <property type="protein sequence ID" value="VDL86050.1"/>
    <property type="molecule type" value="Genomic_DNA"/>
</dbReference>
<reference evidence="13" key="1">
    <citation type="submission" date="2016-06" db="UniProtKB">
        <authorList>
            <consortium name="WormBaseParasite"/>
        </authorList>
    </citation>
    <scope>IDENTIFICATION</scope>
</reference>
<dbReference type="GO" id="GO:0007268">
    <property type="term" value="P:chemical synaptic transmission"/>
    <property type="evidence" value="ECO:0007669"/>
    <property type="project" value="TreeGrafter"/>
</dbReference>
<evidence type="ECO:0000259" key="10">
    <source>
        <dbReference type="PROSITE" id="PS50262"/>
    </source>
</evidence>
<evidence type="ECO:0000256" key="9">
    <source>
        <dbReference type="SAM" id="Phobius"/>
    </source>
</evidence>
<keyword evidence="5" id="KW-0297">G-protein coupled receptor</keyword>
<protein>
    <submittedName>
        <fullName evidence="13">G_PROTEIN_RECEP_F1_2 domain-containing protein</fullName>
    </submittedName>
</protein>
<dbReference type="CDD" id="cd00637">
    <property type="entry name" value="7tm_classA_rhodopsin-like"/>
    <property type="match status" value="1"/>
</dbReference>
<dbReference type="GO" id="GO:0007187">
    <property type="term" value="P:G protein-coupled receptor signaling pathway, coupled to cyclic nucleotide second messenger"/>
    <property type="evidence" value="ECO:0007669"/>
    <property type="project" value="TreeGrafter"/>
</dbReference>
<dbReference type="InterPro" id="IPR000276">
    <property type="entry name" value="GPCR_Rhodpsn"/>
</dbReference>
<dbReference type="Gene3D" id="1.20.1070.10">
    <property type="entry name" value="Rhodopsin 7-helix transmembrane proteins"/>
    <property type="match status" value="1"/>
</dbReference>
<name>A0A183S8Z2_SCHSO</name>
<proteinExistence type="predicted"/>
<sequence>MLVGWLESAFLLLLTTGPLHRLCYLRRRRRRFAFLKRSGVNVTNLAYSLQLTAFFFNANTKALPPTSVSEGPKQFERKSVLFSIGTPLTNRRKKGRLRNASSESADTHCYSDMHKVTCYYFCSLCFAVIILNSFAILTTVGAPQVQTLGGFNSSSPRCILLESSVLILNMLMVCSLVQLTADRFIAVCMPLKYWHLVTKKRCITAIAIGWIIALLFILVSRTLYSFYSTRVSLHPVSSQSSSQSFAFPHDLLDCFILATRDDYRQRPFLFIYLLGAYIIPLCFVVFAYIRIYLLVKRAANGCSVNGSCILNLRRRISGPDTGSIVHAITRRSNASAPPPLPVENHTLRPPTSAIERHFSQESRLENSGQVRGSFSETRAAKTAFCVVLTFFGLTLPYMCVIFYEALQGDAGGCVESIMRHAPTTFIFQQNIKDLICHLSVILLYSNTILTPVVYICRDGMLRKRFRSFNRSLRQRQQIRKGT</sequence>
<dbReference type="AlphaFoldDB" id="A0A183S8Z2"/>
<keyword evidence="3 9" id="KW-0812">Transmembrane</keyword>
<dbReference type="GO" id="GO:0030594">
    <property type="term" value="F:neurotransmitter receptor activity"/>
    <property type="evidence" value="ECO:0007669"/>
    <property type="project" value="TreeGrafter"/>
</dbReference>
<evidence type="ECO:0000313" key="13">
    <source>
        <dbReference type="WBParaSite" id="SSLN_0000072101-mRNA-1"/>
    </source>
</evidence>
<feature type="transmembrane region" description="Helical" evidence="9">
    <location>
        <begin position="118"/>
        <end position="139"/>
    </location>
</feature>
<dbReference type="OrthoDB" id="6144223at2759"/>
<feature type="transmembrane region" description="Helical" evidence="9">
    <location>
        <begin position="269"/>
        <end position="289"/>
    </location>
</feature>
<evidence type="ECO:0000256" key="3">
    <source>
        <dbReference type="ARBA" id="ARBA00022692"/>
    </source>
</evidence>
<dbReference type="PRINTS" id="PR00237">
    <property type="entry name" value="GPCRRHODOPSN"/>
</dbReference>
<feature type="domain" description="G-protein coupled receptors family 1 profile" evidence="10">
    <location>
        <begin position="158"/>
        <end position="454"/>
    </location>
</feature>
<dbReference type="GO" id="GO:0005886">
    <property type="term" value="C:plasma membrane"/>
    <property type="evidence" value="ECO:0007669"/>
    <property type="project" value="UniProtKB-SubCell"/>
</dbReference>
<evidence type="ECO:0000313" key="12">
    <source>
        <dbReference type="Proteomes" id="UP000275846"/>
    </source>
</evidence>
<dbReference type="PANTHER" id="PTHR24247">
    <property type="entry name" value="5-HYDROXYTRYPTAMINE RECEPTOR"/>
    <property type="match status" value="1"/>
</dbReference>
<keyword evidence="2" id="KW-1003">Cell membrane</keyword>
<evidence type="ECO:0000256" key="2">
    <source>
        <dbReference type="ARBA" id="ARBA00022475"/>
    </source>
</evidence>
<evidence type="ECO:0000256" key="6">
    <source>
        <dbReference type="ARBA" id="ARBA00023136"/>
    </source>
</evidence>
<evidence type="ECO:0000256" key="5">
    <source>
        <dbReference type="ARBA" id="ARBA00023040"/>
    </source>
</evidence>
<dbReference type="WBParaSite" id="SSLN_0000072101-mRNA-1">
    <property type="protein sequence ID" value="SSLN_0000072101-mRNA-1"/>
    <property type="gene ID" value="SSLN_0000072101"/>
</dbReference>
<dbReference type="GO" id="GO:0004993">
    <property type="term" value="F:G protein-coupled serotonin receptor activity"/>
    <property type="evidence" value="ECO:0007669"/>
    <property type="project" value="TreeGrafter"/>
</dbReference>
<feature type="transmembrane region" description="Helical" evidence="9">
    <location>
        <begin position="159"/>
        <end position="181"/>
    </location>
</feature>
<feature type="transmembrane region" description="Helical" evidence="9">
    <location>
        <begin position="6"/>
        <end position="24"/>
    </location>
</feature>
<keyword evidence="12" id="KW-1185">Reference proteome</keyword>
<feature type="transmembrane region" description="Helical" evidence="9">
    <location>
        <begin position="383"/>
        <end position="403"/>
    </location>
</feature>
<accession>A0A183S8Z2</accession>
<dbReference type="GO" id="GO:0030425">
    <property type="term" value="C:dendrite"/>
    <property type="evidence" value="ECO:0007669"/>
    <property type="project" value="TreeGrafter"/>
</dbReference>
<comment type="subcellular location">
    <subcellularLocation>
        <location evidence="1">Cell membrane</location>
        <topology evidence="1">Multi-pass membrane protein</topology>
    </subcellularLocation>
</comment>
<dbReference type="GO" id="GO:0045202">
    <property type="term" value="C:synapse"/>
    <property type="evidence" value="ECO:0007669"/>
    <property type="project" value="GOC"/>
</dbReference>
<reference evidence="11 12" key="2">
    <citation type="submission" date="2018-11" db="EMBL/GenBank/DDBJ databases">
        <authorList>
            <consortium name="Pathogen Informatics"/>
        </authorList>
    </citation>
    <scope>NUCLEOTIDE SEQUENCE [LARGE SCALE GENOMIC DNA]</scope>
    <source>
        <strain evidence="11 12">NST_G2</strain>
    </source>
</reference>
<evidence type="ECO:0000313" key="11">
    <source>
        <dbReference type="EMBL" id="VDL86050.1"/>
    </source>
</evidence>
<dbReference type="STRING" id="70667.A0A183S8Z2"/>
<evidence type="ECO:0000256" key="8">
    <source>
        <dbReference type="ARBA" id="ARBA00023224"/>
    </source>
</evidence>
<dbReference type="InterPro" id="IPR017452">
    <property type="entry name" value="GPCR_Rhodpsn_7TM"/>
</dbReference>
<dbReference type="Proteomes" id="UP000275846">
    <property type="component" value="Unassembled WGS sequence"/>
</dbReference>
<evidence type="ECO:0000256" key="1">
    <source>
        <dbReference type="ARBA" id="ARBA00004651"/>
    </source>
</evidence>